<dbReference type="InterPro" id="IPR017452">
    <property type="entry name" value="GPCR_Rhodpsn_7TM"/>
</dbReference>
<keyword evidence="11" id="KW-1185">Reference proteome</keyword>
<feature type="transmembrane region" description="Helical" evidence="8">
    <location>
        <begin position="175"/>
        <end position="196"/>
    </location>
</feature>
<feature type="transmembrane region" description="Helical" evidence="8">
    <location>
        <begin position="223"/>
        <end position="246"/>
    </location>
</feature>
<protein>
    <recommendedName>
        <fullName evidence="9">G-protein coupled receptors family 1 profile domain-containing protein</fullName>
    </recommendedName>
</protein>
<dbReference type="InParanoid" id="A0A7M7J725"/>
<feature type="compositionally biased region" description="Polar residues" evidence="7">
    <location>
        <begin position="468"/>
        <end position="484"/>
    </location>
</feature>
<feature type="compositionally biased region" description="Polar residues" evidence="7">
    <location>
        <begin position="560"/>
        <end position="579"/>
    </location>
</feature>
<sequence>MSLPANATIAAVVNDSGRDGSAAAAAAAAADAATTASTVATTLIGSEADGEQVKQAVYDFAVPLLVLACVISTVFNLLVLVSLRWLRRAINPTLSLSLSLTFADAYASFMLGLGFVVNSYLPLKNLGIGQCFNLVLEALRLSGLVAAALNLLALSFNHYLGILRPLHYASTVTRRSAYIGIILLWAVPLMLFFTYFSSVPGQGFQSTECQVIAFLRQSRFSALLGMIFTVPLIVMMLIYMHIFFIIRQHKIGLFGQGAVTTMTTAQGRHVVCKKTSSNSSVTTSLTSATCTQASRRLQNVKAVYTTLLIIGTYLIGWMPAVFFYVFTCTDSCPFPITEISYRTRISVGILVNALIVLKSLVDPFIYAARMPEVSEALYRMFRCRPRTSFRHVRGPSYNRHGSNHLNNYNFNHSAPYCPKSPPGILVRGGSQQADCTLTGSRTVYVDRPEGNLPGSQRVANSLPREDQSPSASASVNNGLNNNGSISRRQLHAAAATTATAVTVTASVTAANPHKSSSPVAAHTATDNVTTIADDTNRCESKNCVVVVAPITATASANVNDATSDSSLCKNNTNSQNNVTYDDDNGNNKSNCYLNDSDAINRGLENPNKCRWFRNSCEQLEDHHDGSCHQHRLAYNAF</sequence>
<evidence type="ECO:0000256" key="6">
    <source>
        <dbReference type="ARBA" id="ARBA00023136"/>
    </source>
</evidence>
<feature type="transmembrane region" description="Helical" evidence="8">
    <location>
        <begin position="302"/>
        <end position="326"/>
    </location>
</feature>
<reference evidence="10" key="1">
    <citation type="submission" date="2021-01" db="UniProtKB">
        <authorList>
            <consortium name="EnsemblMetazoa"/>
        </authorList>
    </citation>
    <scope>IDENTIFICATION</scope>
</reference>
<evidence type="ECO:0000256" key="4">
    <source>
        <dbReference type="ARBA" id="ARBA00022692"/>
    </source>
</evidence>
<feature type="transmembrane region" description="Helical" evidence="8">
    <location>
        <begin position="60"/>
        <end position="86"/>
    </location>
</feature>
<evidence type="ECO:0000256" key="8">
    <source>
        <dbReference type="SAM" id="Phobius"/>
    </source>
</evidence>
<organism evidence="10 11">
    <name type="scientific">Varroa destructor</name>
    <name type="common">Honeybee mite</name>
    <dbReference type="NCBI Taxonomy" id="109461"/>
    <lineage>
        <taxon>Eukaryota</taxon>
        <taxon>Metazoa</taxon>
        <taxon>Ecdysozoa</taxon>
        <taxon>Arthropoda</taxon>
        <taxon>Chelicerata</taxon>
        <taxon>Arachnida</taxon>
        <taxon>Acari</taxon>
        <taxon>Parasitiformes</taxon>
        <taxon>Mesostigmata</taxon>
        <taxon>Gamasina</taxon>
        <taxon>Dermanyssoidea</taxon>
        <taxon>Varroidae</taxon>
        <taxon>Varroa</taxon>
    </lineage>
</organism>
<accession>A0A7M7J725</accession>
<dbReference type="KEGG" id="vde:111243151"/>
<dbReference type="GO" id="GO:0004930">
    <property type="term" value="F:G protein-coupled receptor activity"/>
    <property type="evidence" value="ECO:0007669"/>
    <property type="project" value="InterPro"/>
</dbReference>
<comment type="similarity">
    <text evidence="2">Belongs to the G-protein coupled receptor 1 family.</text>
</comment>
<dbReference type="OrthoDB" id="9894375at2759"/>
<evidence type="ECO:0000256" key="5">
    <source>
        <dbReference type="ARBA" id="ARBA00022989"/>
    </source>
</evidence>
<feature type="domain" description="G-protein coupled receptors family 1 profile" evidence="9">
    <location>
        <begin position="75"/>
        <end position="366"/>
    </location>
</feature>
<dbReference type="Proteomes" id="UP000594260">
    <property type="component" value="Unplaced"/>
</dbReference>
<dbReference type="AlphaFoldDB" id="A0A7M7J725"/>
<evidence type="ECO:0000256" key="3">
    <source>
        <dbReference type="ARBA" id="ARBA00022475"/>
    </source>
</evidence>
<keyword evidence="6 8" id="KW-0472">Membrane</keyword>
<keyword evidence="5 8" id="KW-1133">Transmembrane helix</keyword>
<evidence type="ECO:0000313" key="11">
    <source>
        <dbReference type="Proteomes" id="UP000594260"/>
    </source>
</evidence>
<evidence type="ECO:0000256" key="1">
    <source>
        <dbReference type="ARBA" id="ARBA00004651"/>
    </source>
</evidence>
<dbReference type="PRINTS" id="PR00237">
    <property type="entry name" value="GPCRRHODOPSN"/>
</dbReference>
<name>A0A7M7J725_VARDE</name>
<dbReference type="SUPFAM" id="SSF81321">
    <property type="entry name" value="Family A G protein-coupled receptor-like"/>
    <property type="match status" value="1"/>
</dbReference>
<keyword evidence="3" id="KW-1003">Cell membrane</keyword>
<feature type="transmembrane region" description="Helical" evidence="8">
    <location>
        <begin position="141"/>
        <end position="163"/>
    </location>
</feature>
<dbReference type="RefSeq" id="XP_022644010.1">
    <property type="nucleotide sequence ID" value="XM_022788275.1"/>
</dbReference>
<comment type="subcellular location">
    <subcellularLocation>
        <location evidence="1">Cell membrane</location>
        <topology evidence="1">Multi-pass membrane protein</topology>
    </subcellularLocation>
</comment>
<dbReference type="PANTHER" id="PTHR22750">
    <property type="entry name" value="G-PROTEIN COUPLED RECEPTOR"/>
    <property type="match status" value="1"/>
</dbReference>
<feature type="region of interest" description="Disordered" evidence="7">
    <location>
        <begin position="560"/>
        <end position="586"/>
    </location>
</feature>
<dbReference type="Pfam" id="PF00001">
    <property type="entry name" value="7tm_1"/>
    <property type="match status" value="1"/>
</dbReference>
<proteinExistence type="inferred from homology"/>
<dbReference type="GeneID" id="111243151"/>
<evidence type="ECO:0000256" key="7">
    <source>
        <dbReference type="SAM" id="MobiDB-lite"/>
    </source>
</evidence>
<dbReference type="CDD" id="cd00637">
    <property type="entry name" value="7tm_classA_rhodopsin-like"/>
    <property type="match status" value="1"/>
</dbReference>
<dbReference type="PROSITE" id="PS50262">
    <property type="entry name" value="G_PROTEIN_RECEP_F1_2"/>
    <property type="match status" value="1"/>
</dbReference>
<evidence type="ECO:0000256" key="2">
    <source>
        <dbReference type="ARBA" id="ARBA00010663"/>
    </source>
</evidence>
<dbReference type="GO" id="GO:0005886">
    <property type="term" value="C:plasma membrane"/>
    <property type="evidence" value="ECO:0007669"/>
    <property type="project" value="UniProtKB-SubCell"/>
</dbReference>
<evidence type="ECO:0000259" key="9">
    <source>
        <dbReference type="PROSITE" id="PS50262"/>
    </source>
</evidence>
<feature type="region of interest" description="Disordered" evidence="7">
    <location>
        <begin position="444"/>
        <end position="484"/>
    </location>
</feature>
<feature type="transmembrane region" description="Helical" evidence="8">
    <location>
        <begin position="98"/>
        <end position="121"/>
    </location>
</feature>
<dbReference type="InterPro" id="IPR000276">
    <property type="entry name" value="GPCR_Rhodpsn"/>
</dbReference>
<dbReference type="Gene3D" id="1.20.1070.10">
    <property type="entry name" value="Rhodopsin 7-helix transmembrane proteins"/>
    <property type="match status" value="1"/>
</dbReference>
<evidence type="ECO:0000313" key="10">
    <source>
        <dbReference type="EnsemblMetazoa" id="XP_022644010"/>
    </source>
</evidence>
<keyword evidence="4 8" id="KW-0812">Transmembrane</keyword>
<dbReference type="EnsemblMetazoa" id="XM_022788275">
    <property type="protein sequence ID" value="XP_022644010"/>
    <property type="gene ID" value="LOC111243151"/>
</dbReference>